<organism evidence="1 2">
    <name type="scientific">Novipirellula artificiosorum</name>
    <dbReference type="NCBI Taxonomy" id="2528016"/>
    <lineage>
        <taxon>Bacteria</taxon>
        <taxon>Pseudomonadati</taxon>
        <taxon>Planctomycetota</taxon>
        <taxon>Planctomycetia</taxon>
        <taxon>Pirellulales</taxon>
        <taxon>Pirellulaceae</taxon>
        <taxon>Novipirellula</taxon>
    </lineage>
</organism>
<comment type="caution">
    <text evidence="1">The sequence shown here is derived from an EMBL/GenBank/DDBJ whole genome shotgun (WGS) entry which is preliminary data.</text>
</comment>
<evidence type="ECO:0000313" key="2">
    <source>
        <dbReference type="Proteomes" id="UP000319143"/>
    </source>
</evidence>
<proteinExistence type="predicted"/>
<accession>A0A5C6DAX0</accession>
<dbReference type="EMBL" id="SJPV01000011">
    <property type="protein sequence ID" value="TWU32877.1"/>
    <property type="molecule type" value="Genomic_DNA"/>
</dbReference>
<dbReference type="InterPro" id="IPR036844">
    <property type="entry name" value="Hint_dom_sf"/>
</dbReference>
<dbReference type="Proteomes" id="UP000319143">
    <property type="component" value="Unassembled WGS sequence"/>
</dbReference>
<dbReference type="RefSeq" id="WP_197231609.1">
    <property type="nucleotide sequence ID" value="NZ_SJPV01000011.1"/>
</dbReference>
<dbReference type="AlphaFoldDB" id="A0A5C6DAX0"/>
<evidence type="ECO:0008006" key="3">
    <source>
        <dbReference type="Google" id="ProtNLM"/>
    </source>
</evidence>
<keyword evidence="2" id="KW-1185">Reference proteome</keyword>
<evidence type="ECO:0000313" key="1">
    <source>
        <dbReference type="EMBL" id="TWU32877.1"/>
    </source>
</evidence>
<dbReference type="CDD" id="cd00081">
    <property type="entry name" value="Hint"/>
    <property type="match status" value="1"/>
</dbReference>
<dbReference type="SUPFAM" id="SSF51294">
    <property type="entry name" value="Hedgehog/intein (Hint) domain"/>
    <property type="match status" value="1"/>
</dbReference>
<sequence>MFNFAMGSARIDQVVLGCRVALIVALATIPALAVELKSVDDPLRNTLNAEADGKLIDRTASESDLDQAKDPVAARWHAGQVYVDGTWVNMCELSQQRLTRASAKYAEQRGDGELDADGHRRLAMWAETHGLESQAHAHWQNVLAAVPNDRIARSRLGYQRVNGEWLTKQEIRQAEQLFLERQRQTRVWLPRMKTWANSLLGTNAKRKMEAIESIQAIDDPSAIDAIKLAALQLPSDAALPFVDSIKSLRSRQACDALAQIAIADPGSKRGQAAIDGLKQYRMEFYVPPMIQSLSTNIQLQHQVFTRPTGEQVLRTVKSRELQDLQQVEVVDKVMLGTNVTVFQTTTRRSGLAASVYRPNAMGPIAREVVQRDSQREIQRIKGETEQLNSTRSIEDGRILNVLQALSGDDNGQSPQAWWSWWDRYNEQITYGEKPVAYRYKEDRSETPYINETVVNVRQSCECLIAGTKVQTEFGPRAIETIRCGDLVPSQDVETGELTLKPVLRTTIRPPAKTLRFVTKGGSIEATLGHYWWVAGEGWLRTKELQVGMMLHHATGTTRIKAIEDVAEPAETYNLVVADFHTYFVGAERILSNDATELSPTLQVVPGLPAMLASTDAGR</sequence>
<protein>
    <recommendedName>
        <fullName evidence="3">Hint domain-containing protein</fullName>
    </recommendedName>
</protein>
<name>A0A5C6DAX0_9BACT</name>
<reference evidence="1 2" key="1">
    <citation type="submission" date="2019-02" db="EMBL/GenBank/DDBJ databases">
        <title>Deep-cultivation of Planctomycetes and their phenomic and genomic characterization uncovers novel biology.</title>
        <authorList>
            <person name="Wiegand S."/>
            <person name="Jogler M."/>
            <person name="Boedeker C."/>
            <person name="Pinto D."/>
            <person name="Vollmers J."/>
            <person name="Rivas-Marin E."/>
            <person name="Kohn T."/>
            <person name="Peeters S.H."/>
            <person name="Heuer A."/>
            <person name="Rast P."/>
            <person name="Oberbeckmann S."/>
            <person name="Bunk B."/>
            <person name="Jeske O."/>
            <person name="Meyerdierks A."/>
            <person name="Storesund J.E."/>
            <person name="Kallscheuer N."/>
            <person name="Luecker S."/>
            <person name="Lage O.M."/>
            <person name="Pohl T."/>
            <person name="Merkel B.J."/>
            <person name="Hornburger P."/>
            <person name="Mueller R.-W."/>
            <person name="Bruemmer F."/>
            <person name="Labrenz M."/>
            <person name="Spormann A.M."/>
            <person name="Op Den Camp H."/>
            <person name="Overmann J."/>
            <person name="Amann R."/>
            <person name="Jetten M.S.M."/>
            <person name="Mascher T."/>
            <person name="Medema M.H."/>
            <person name="Devos D.P."/>
            <person name="Kaster A.-K."/>
            <person name="Ovreas L."/>
            <person name="Rohde M."/>
            <person name="Galperin M.Y."/>
            <person name="Jogler C."/>
        </authorList>
    </citation>
    <scope>NUCLEOTIDE SEQUENCE [LARGE SCALE GENOMIC DNA]</scope>
    <source>
        <strain evidence="1 2">Poly41</strain>
    </source>
</reference>
<dbReference type="Pfam" id="PF07591">
    <property type="entry name" value="PT-HINT"/>
    <property type="match status" value="1"/>
</dbReference>
<dbReference type="Gene3D" id="2.170.16.10">
    <property type="entry name" value="Hedgehog/Intein (Hint) domain"/>
    <property type="match status" value="1"/>
</dbReference>
<gene>
    <name evidence="1" type="ORF">Poly41_52540</name>
</gene>